<dbReference type="Proteomes" id="UP000278962">
    <property type="component" value="Unassembled WGS sequence"/>
</dbReference>
<keyword evidence="2" id="KW-1185">Reference proteome</keyword>
<proteinExistence type="predicted"/>
<dbReference type="OrthoDB" id="128043at2"/>
<name>A0A660LI83_9ACTN</name>
<dbReference type="AlphaFoldDB" id="A0A660LI83"/>
<reference evidence="1 2" key="1">
    <citation type="submission" date="2018-10" db="EMBL/GenBank/DDBJ databases">
        <title>Genomic Encyclopedia of Archaeal and Bacterial Type Strains, Phase II (KMG-II): from individual species to whole genera.</title>
        <authorList>
            <person name="Goeker M."/>
        </authorList>
    </citation>
    <scope>NUCLEOTIDE SEQUENCE [LARGE SCALE GENOMIC DNA]</scope>
    <source>
        <strain evidence="1 2">DSM 14954</strain>
    </source>
</reference>
<protein>
    <submittedName>
        <fullName evidence="1">Uncharacterized protein</fullName>
    </submittedName>
</protein>
<gene>
    <name evidence="1" type="ORF">C8N24_3611</name>
</gene>
<evidence type="ECO:0000313" key="1">
    <source>
        <dbReference type="EMBL" id="RKQ93740.1"/>
    </source>
</evidence>
<accession>A0A660LI83</accession>
<evidence type="ECO:0000313" key="2">
    <source>
        <dbReference type="Proteomes" id="UP000278962"/>
    </source>
</evidence>
<sequence length="288" mass="30548">MGWRSKRLVPLLVAGVLLVVAGCGGGDEAAGELPAPPPAKTFALAGFEPVGKAEEGAKTDVRFAIQQPDGRPLTAYATGDGPHTGVHVMYVRSDLSEIIHRHPPIAADGTIDDQVRFKAPGRYRVVVDAYPKQAAGGLKNFQLFRWLDVAGEAKDEPLPAFAAEQEVDGYTVRMESAPDLKALDASLIDVTVTDPKGRPPTLEPYFGALAHAIFFREQSLDYFHTHVCTPGTPGCTSTLGGAQVTGKTGAPGKLSVGVLLPVAGTWRLFIQVRANGKLLTAPFTLTVK</sequence>
<comment type="caution">
    <text evidence="1">The sequence shown here is derived from an EMBL/GenBank/DDBJ whole genome shotgun (WGS) entry which is preliminary data.</text>
</comment>
<dbReference type="RefSeq" id="WP_147447861.1">
    <property type="nucleotide sequence ID" value="NZ_RBIL01000001.1"/>
</dbReference>
<organism evidence="1 2">
    <name type="scientific">Solirubrobacter pauli</name>
    <dbReference type="NCBI Taxonomy" id="166793"/>
    <lineage>
        <taxon>Bacteria</taxon>
        <taxon>Bacillati</taxon>
        <taxon>Actinomycetota</taxon>
        <taxon>Thermoleophilia</taxon>
        <taxon>Solirubrobacterales</taxon>
        <taxon>Solirubrobacteraceae</taxon>
        <taxon>Solirubrobacter</taxon>
    </lineage>
</organism>
<dbReference type="EMBL" id="RBIL01000001">
    <property type="protein sequence ID" value="RKQ93740.1"/>
    <property type="molecule type" value="Genomic_DNA"/>
</dbReference>
<dbReference type="PROSITE" id="PS51257">
    <property type="entry name" value="PROKAR_LIPOPROTEIN"/>
    <property type="match status" value="1"/>
</dbReference>